<feature type="transmembrane region" description="Helical" evidence="6">
    <location>
        <begin position="176"/>
        <end position="196"/>
    </location>
</feature>
<evidence type="ECO:0000256" key="3">
    <source>
        <dbReference type="ARBA" id="ARBA00022692"/>
    </source>
</evidence>
<dbReference type="InterPro" id="IPR002528">
    <property type="entry name" value="MATE_fam"/>
</dbReference>
<dbReference type="GO" id="GO:0015297">
    <property type="term" value="F:antiporter activity"/>
    <property type="evidence" value="ECO:0007669"/>
    <property type="project" value="InterPro"/>
</dbReference>
<dbReference type="InterPro" id="IPR050833">
    <property type="entry name" value="Poly_Biosynth_Transport"/>
</dbReference>
<protein>
    <submittedName>
        <fullName evidence="7">Oligosaccharide flippase family protein</fullName>
    </submittedName>
</protein>
<sequence>MSRGYLFIFFYISYICNADININYVKLKKALALGFPIAINSIISIVLNFSDRIIMAKFVSLEKIGVYTLAYTGAMLLYIFIFSFEDAWQPMFYNLMDSSNSKKYSIIKKMLTYFTVFISFLCLLGQLFGKEIIIFILPKNYNDIVTYLPYVLGGMVFYGVYHFMANILTYHKNTKIIPLFTFFAAFLNIVLNIIFIPKFGAIAAAITTIISYFVLAISLLIFIKIKYKKYMFNYKKLTIVFLGILNPMLLWLVTNQISIRIFLFKLIYLLVFMAFFYKEGLNFISKVAKMKKA</sequence>
<feature type="transmembrane region" description="Helical" evidence="6">
    <location>
        <begin position="6"/>
        <end position="24"/>
    </location>
</feature>
<proteinExistence type="predicted"/>
<dbReference type="AlphaFoldDB" id="A0A5D0MB12"/>
<feature type="transmembrane region" description="Helical" evidence="6">
    <location>
        <begin position="259"/>
        <end position="277"/>
    </location>
</feature>
<dbReference type="PANTHER" id="PTHR30250:SF11">
    <property type="entry name" value="O-ANTIGEN TRANSPORTER-RELATED"/>
    <property type="match status" value="1"/>
</dbReference>
<name>A0A5D0MB12_9BACT</name>
<dbReference type="Proteomes" id="UP000324143">
    <property type="component" value="Unassembled WGS sequence"/>
</dbReference>
<keyword evidence="8" id="KW-1185">Reference proteome</keyword>
<feature type="transmembrane region" description="Helical" evidence="6">
    <location>
        <begin position="202"/>
        <end position="225"/>
    </location>
</feature>
<keyword evidence="5 6" id="KW-0472">Membrane</keyword>
<feature type="transmembrane region" description="Helical" evidence="6">
    <location>
        <begin position="111"/>
        <end position="138"/>
    </location>
</feature>
<dbReference type="GO" id="GO:0005886">
    <property type="term" value="C:plasma membrane"/>
    <property type="evidence" value="ECO:0007669"/>
    <property type="project" value="UniProtKB-SubCell"/>
</dbReference>
<evidence type="ECO:0000313" key="8">
    <source>
        <dbReference type="Proteomes" id="UP000324143"/>
    </source>
</evidence>
<feature type="transmembrane region" description="Helical" evidence="6">
    <location>
        <begin position="31"/>
        <end position="49"/>
    </location>
</feature>
<evidence type="ECO:0000256" key="4">
    <source>
        <dbReference type="ARBA" id="ARBA00022989"/>
    </source>
</evidence>
<dbReference type="EMBL" id="VSIX01000164">
    <property type="protein sequence ID" value="TYB30256.1"/>
    <property type="molecule type" value="Genomic_DNA"/>
</dbReference>
<feature type="transmembrane region" description="Helical" evidence="6">
    <location>
        <begin position="64"/>
        <end position="84"/>
    </location>
</feature>
<keyword evidence="4 6" id="KW-1133">Transmembrane helix</keyword>
<evidence type="ECO:0000313" key="7">
    <source>
        <dbReference type="EMBL" id="TYB30256.1"/>
    </source>
</evidence>
<keyword evidence="2" id="KW-1003">Cell membrane</keyword>
<keyword evidence="3 6" id="KW-0812">Transmembrane</keyword>
<dbReference type="Pfam" id="PF01554">
    <property type="entry name" value="MatE"/>
    <property type="match status" value="1"/>
</dbReference>
<comment type="subcellular location">
    <subcellularLocation>
        <location evidence="1">Cell membrane</location>
        <topology evidence="1">Multi-pass membrane protein</topology>
    </subcellularLocation>
</comment>
<comment type="caution">
    <text evidence="7">The sequence shown here is derived from an EMBL/GenBank/DDBJ whole genome shotgun (WGS) entry which is preliminary data.</text>
</comment>
<gene>
    <name evidence="7" type="ORF">FXF47_10145</name>
</gene>
<accession>A0A5D0MB12</accession>
<feature type="transmembrane region" description="Helical" evidence="6">
    <location>
        <begin position="144"/>
        <end position="164"/>
    </location>
</feature>
<dbReference type="PANTHER" id="PTHR30250">
    <property type="entry name" value="PST FAMILY PREDICTED COLANIC ACID TRANSPORTER"/>
    <property type="match status" value="1"/>
</dbReference>
<feature type="transmembrane region" description="Helical" evidence="6">
    <location>
        <begin position="237"/>
        <end position="253"/>
    </location>
</feature>
<evidence type="ECO:0000256" key="6">
    <source>
        <dbReference type="SAM" id="Phobius"/>
    </source>
</evidence>
<evidence type="ECO:0000256" key="2">
    <source>
        <dbReference type="ARBA" id="ARBA00022475"/>
    </source>
</evidence>
<evidence type="ECO:0000256" key="5">
    <source>
        <dbReference type="ARBA" id="ARBA00023136"/>
    </source>
</evidence>
<evidence type="ECO:0000256" key="1">
    <source>
        <dbReference type="ARBA" id="ARBA00004651"/>
    </source>
</evidence>
<organism evidence="7 8">
    <name type="scientific">Candidatus Mcinerneyibacterium aminivorans</name>
    <dbReference type="NCBI Taxonomy" id="2703815"/>
    <lineage>
        <taxon>Bacteria</taxon>
        <taxon>Candidatus Macinerneyibacteriota</taxon>
        <taxon>Candidatus Mcinerneyibacteria</taxon>
        <taxon>Candidatus Mcinerneyibacteriales</taxon>
        <taxon>Candidatus Mcinerneyibacteriaceae</taxon>
        <taxon>Candidatus Mcinerneyibacterium</taxon>
    </lineage>
</organism>
<reference evidence="7" key="1">
    <citation type="submission" date="2019-08" db="EMBL/GenBank/DDBJ databases">
        <title>Genomic characterization of a novel candidate phylum (ARYD3) from a high temperature, high salinity tertiary oil reservoir in north central Oklahoma, USA.</title>
        <authorList>
            <person name="Youssef N.H."/>
            <person name="Yadav A."/>
            <person name="Elshahed M.S."/>
        </authorList>
    </citation>
    <scope>NUCLEOTIDE SEQUENCE [LARGE SCALE GENOMIC DNA]</scope>
    <source>
        <strain evidence="7">ARYD3</strain>
    </source>
</reference>
<dbReference type="GO" id="GO:0042910">
    <property type="term" value="F:xenobiotic transmembrane transporter activity"/>
    <property type="evidence" value="ECO:0007669"/>
    <property type="project" value="InterPro"/>
</dbReference>